<dbReference type="RefSeq" id="WP_129463875.1">
    <property type="nucleotide sequence ID" value="NZ_SBKQ01000005.1"/>
</dbReference>
<dbReference type="OrthoDB" id="9800461at2"/>
<comment type="caution">
    <text evidence="2">The sequence shown here is derived from an EMBL/GenBank/DDBJ whole genome shotgun (WGS) entry which is preliminary data.</text>
</comment>
<protein>
    <recommendedName>
        <fullName evidence="1">YdhG-like domain-containing protein</fullName>
    </recommendedName>
</protein>
<evidence type="ECO:0000259" key="1">
    <source>
        <dbReference type="Pfam" id="PF08818"/>
    </source>
</evidence>
<gene>
    <name evidence="2" type="ORF">EQG68_05935</name>
</gene>
<dbReference type="Pfam" id="PF08818">
    <property type="entry name" value="DUF1801"/>
    <property type="match status" value="1"/>
</dbReference>
<proteinExistence type="predicted"/>
<dbReference type="SUPFAM" id="SSF159888">
    <property type="entry name" value="YdhG-like"/>
    <property type="match status" value="1"/>
</dbReference>
<accession>A0A4Q1KSG5</accession>
<organism evidence="2 3">
    <name type="scientific">Flavobacterium piscinae</name>
    <dbReference type="NCBI Taxonomy" id="2506424"/>
    <lineage>
        <taxon>Bacteria</taxon>
        <taxon>Pseudomonadati</taxon>
        <taxon>Bacteroidota</taxon>
        <taxon>Flavobacteriia</taxon>
        <taxon>Flavobacteriales</taxon>
        <taxon>Flavobacteriaceae</taxon>
        <taxon>Flavobacterium</taxon>
    </lineage>
</organism>
<reference evidence="3" key="1">
    <citation type="submission" date="2019-01" db="EMBL/GenBank/DDBJ databases">
        <title>Cytophagaceae bacterium strain CAR-16.</title>
        <authorList>
            <person name="Chen W.-M."/>
        </authorList>
    </citation>
    <scope>NUCLEOTIDE SEQUENCE [LARGE SCALE GENOMIC DNA]</scope>
    <source>
        <strain evidence="3">ICH-30</strain>
    </source>
</reference>
<sequence length="135" mass="15502">MKSESVKTWIDGIKPEHGIMAQKVDGLIKELIPDIQFTTKWHKPSQPLGVPFYGLTDKGWIIAMWSFKNEFAVGFIAGTLLDPEPPVTKMSGPWNRNSNYKARRIDIKNESEFDEKLIRSWIEQAKKLPGWSTIE</sequence>
<dbReference type="AlphaFoldDB" id="A0A4Q1KSG5"/>
<dbReference type="Proteomes" id="UP000289734">
    <property type="component" value="Unassembled WGS sequence"/>
</dbReference>
<name>A0A4Q1KSG5_9FLAO</name>
<feature type="domain" description="YdhG-like" evidence="1">
    <location>
        <begin position="21"/>
        <end position="125"/>
    </location>
</feature>
<keyword evidence="3" id="KW-1185">Reference proteome</keyword>
<dbReference type="InterPro" id="IPR014922">
    <property type="entry name" value="YdhG-like"/>
</dbReference>
<dbReference type="EMBL" id="SBKQ01000005">
    <property type="protein sequence ID" value="RXR33031.1"/>
    <property type="molecule type" value="Genomic_DNA"/>
</dbReference>
<evidence type="ECO:0000313" key="3">
    <source>
        <dbReference type="Proteomes" id="UP000289734"/>
    </source>
</evidence>
<evidence type="ECO:0000313" key="2">
    <source>
        <dbReference type="EMBL" id="RXR33031.1"/>
    </source>
</evidence>